<dbReference type="InterPro" id="IPR013571">
    <property type="entry name" value="Tscrpt_reg_QacR_C"/>
</dbReference>
<keyword evidence="1 2" id="KW-0238">DNA-binding</keyword>
<dbReference type="InterPro" id="IPR036271">
    <property type="entry name" value="Tet_transcr_reg_TetR-rel_C_sf"/>
</dbReference>
<dbReference type="Gene3D" id="1.10.357.10">
    <property type="entry name" value="Tetracycline Repressor, domain 2"/>
    <property type="match status" value="1"/>
</dbReference>
<name>A0A0D1XUP9_ANEMI</name>
<dbReference type="Pfam" id="PF00440">
    <property type="entry name" value="TetR_N"/>
    <property type="match status" value="1"/>
</dbReference>
<reference evidence="5 7" key="2">
    <citation type="submission" date="2016-10" db="EMBL/GenBank/DDBJ databases">
        <authorList>
            <person name="de Groot N.N."/>
        </authorList>
    </citation>
    <scope>NUCLEOTIDE SEQUENCE [LARGE SCALE GENOMIC DNA]</scope>
    <source>
        <strain evidence="5 7">DSM 2895</strain>
    </source>
</reference>
<dbReference type="InterPro" id="IPR050109">
    <property type="entry name" value="HTH-type_TetR-like_transc_reg"/>
</dbReference>
<proteinExistence type="predicted"/>
<organism evidence="4 6">
    <name type="scientific">Aneurinibacillus migulanus</name>
    <name type="common">Bacillus migulanus</name>
    <dbReference type="NCBI Taxonomy" id="47500"/>
    <lineage>
        <taxon>Bacteria</taxon>
        <taxon>Bacillati</taxon>
        <taxon>Bacillota</taxon>
        <taxon>Bacilli</taxon>
        <taxon>Bacillales</taxon>
        <taxon>Paenibacillaceae</taxon>
        <taxon>Aneurinibacillus group</taxon>
        <taxon>Aneurinibacillus</taxon>
    </lineage>
</organism>
<dbReference type="PATRIC" id="fig|47500.8.peg.5019"/>
<dbReference type="Pfam" id="PF08360">
    <property type="entry name" value="TetR_C_5"/>
    <property type="match status" value="1"/>
</dbReference>
<feature type="DNA-binding region" description="H-T-H motif" evidence="2">
    <location>
        <begin position="32"/>
        <end position="51"/>
    </location>
</feature>
<dbReference type="Proteomes" id="UP000037269">
    <property type="component" value="Unassembled WGS sequence"/>
</dbReference>
<evidence type="ECO:0000313" key="5">
    <source>
        <dbReference type="EMBL" id="SDJ01827.1"/>
    </source>
</evidence>
<evidence type="ECO:0000256" key="1">
    <source>
        <dbReference type="ARBA" id="ARBA00023125"/>
    </source>
</evidence>
<dbReference type="InterPro" id="IPR009057">
    <property type="entry name" value="Homeodomain-like_sf"/>
</dbReference>
<dbReference type="SUPFAM" id="SSF46689">
    <property type="entry name" value="Homeodomain-like"/>
    <property type="match status" value="1"/>
</dbReference>
<dbReference type="PROSITE" id="PS50977">
    <property type="entry name" value="HTH_TETR_2"/>
    <property type="match status" value="1"/>
</dbReference>
<dbReference type="InterPro" id="IPR023772">
    <property type="entry name" value="DNA-bd_HTH_TetR-type_CS"/>
</dbReference>
<accession>A0A0D1XUP9</accession>
<dbReference type="PROSITE" id="PS01081">
    <property type="entry name" value="HTH_TETR_1"/>
    <property type="match status" value="1"/>
</dbReference>
<dbReference type="PRINTS" id="PR00455">
    <property type="entry name" value="HTHTETR"/>
</dbReference>
<dbReference type="GO" id="GO:0045892">
    <property type="term" value="P:negative regulation of DNA-templated transcription"/>
    <property type="evidence" value="ECO:0007669"/>
    <property type="project" value="InterPro"/>
</dbReference>
<dbReference type="Proteomes" id="UP000182836">
    <property type="component" value="Unassembled WGS sequence"/>
</dbReference>
<dbReference type="STRING" id="47500.AF333_19450"/>
<dbReference type="PANTHER" id="PTHR30055">
    <property type="entry name" value="HTH-TYPE TRANSCRIPTIONAL REGULATOR RUTR"/>
    <property type="match status" value="1"/>
</dbReference>
<dbReference type="GO" id="GO:0003700">
    <property type="term" value="F:DNA-binding transcription factor activity"/>
    <property type="evidence" value="ECO:0007669"/>
    <property type="project" value="InterPro"/>
</dbReference>
<dbReference type="Gene3D" id="1.10.10.60">
    <property type="entry name" value="Homeodomain-like"/>
    <property type="match status" value="1"/>
</dbReference>
<dbReference type="PANTHER" id="PTHR30055:SF211">
    <property type="entry name" value="TRANSCRIPTIONAL REGULATOR, TETR FAMILY"/>
    <property type="match status" value="1"/>
</dbReference>
<keyword evidence="6" id="KW-1185">Reference proteome</keyword>
<evidence type="ECO:0000313" key="7">
    <source>
        <dbReference type="Proteomes" id="UP000182836"/>
    </source>
</evidence>
<evidence type="ECO:0000313" key="4">
    <source>
        <dbReference type="EMBL" id="KON97322.1"/>
    </source>
</evidence>
<dbReference type="GeneID" id="42307331"/>
<evidence type="ECO:0000256" key="2">
    <source>
        <dbReference type="PROSITE-ProRule" id="PRU00335"/>
    </source>
</evidence>
<sequence>MEKQHRKKTDAKERIAQKAKELFSQKGYAATSIEDIIAAAGSSKGNVYYHFGSKEKLFLYLIEEDTKEWMEKWQRKQEQYATTADKLYGLAEHYVDDFQNPLLKAGEEFSGSQTADPETLQELLALMRMQRTVYYSIVEEGITSGEFKQMDVQDATLILFGLLAGLGANYYEMELEEIRALYRKAITVFLHGITPENAR</sequence>
<dbReference type="OrthoDB" id="9785164at2"/>
<evidence type="ECO:0000313" key="6">
    <source>
        <dbReference type="Proteomes" id="UP000037269"/>
    </source>
</evidence>
<dbReference type="SUPFAM" id="SSF48498">
    <property type="entry name" value="Tetracyclin repressor-like, C-terminal domain"/>
    <property type="match status" value="1"/>
</dbReference>
<dbReference type="GO" id="GO:0000976">
    <property type="term" value="F:transcription cis-regulatory region binding"/>
    <property type="evidence" value="ECO:0007669"/>
    <property type="project" value="TreeGrafter"/>
</dbReference>
<dbReference type="AlphaFoldDB" id="A0A0D1XUP9"/>
<feature type="domain" description="HTH tetR-type" evidence="3">
    <location>
        <begin position="9"/>
        <end position="69"/>
    </location>
</feature>
<gene>
    <name evidence="4" type="ORF">AF333_19450</name>
    <name evidence="5" type="ORF">SAMN04487909_110141</name>
</gene>
<evidence type="ECO:0000259" key="3">
    <source>
        <dbReference type="PROSITE" id="PS50977"/>
    </source>
</evidence>
<protein>
    <submittedName>
        <fullName evidence="4">TetR family transcriptional regulator</fullName>
    </submittedName>
    <submittedName>
        <fullName evidence="5">Transcriptional regulator, TetR family</fullName>
    </submittedName>
</protein>
<dbReference type="EMBL" id="LGUG01000004">
    <property type="protein sequence ID" value="KON97322.1"/>
    <property type="molecule type" value="Genomic_DNA"/>
</dbReference>
<dbReference type="EMBL" id="FNED01000010">
    <property type="protein sequence ID" value="SDJ01827.1"/>
    <property type="molecule type" value="Genomic_DNA"/>
</dbReference>
<dbReference type="RefSeq" id="WP_043064796.1">
    <property type="nucleotide sequence ID" value="NZ_BJOA01000231.1"/>
</dbReference>
<reference evidence="4 6" key="1">
    <citation type="submission" date="2015-07" db="EMBL/GenBank/DDBJ databases">
        <title>Fjat-14205 dsm 2895.</title>
        <authorList>
            <person name="Liu B."/>
            <person name="Wang J."/>
            <person name="Zhu Y."/>
            <person name="Liu G."/>
            <person name="Chen Q."/>
            <person name="Chen Z."/>
            <person name="Lan J."/>
            <person name="Che J."/>
            <person name="Ge C."/>
            <person name="Shi H."/>
            <person name="Pan Z."/>
            <person name="Liu X."/>
        </authorList>
    </citation>
    <scope>NUCLEOTIDE SEQUENCE [LARGE SCALE GENOMIC DNA]</scope>
    <source>
        <strain evidence="4 6">DSM 2895</strain>
    </source>
</reference>
<dbReference type="InterPro" id="IPR001647">
    <property type="entry name" value="HTH_TetR"/>
</dbReference>